<accession>A0A1T4V7P5</accession>
<sequence length="506" mass="57161">MLSDIENNPIKASRFLQRATFGVKKDDLEQLMSQGVLSWFEEQATLKESLHLPLARAYTPNFSEIQRVRLRAKNGAWWNLAFQAKDQVKQRMAFALSQIFVVSFNGIAGKPDRVVYYYDILLKNALGNYRKLMEEVTLTAAMGQFLTMDGSRKADPAKKTFPDENYAREIMQLFTIGLWELNQDGTPKLDANGAKIPAYSQEDVEELARAFTGWFGKRNAFRMTAKRAYHDTQTKHVLGKQIKANLSPRQDIRRAMDILFAHSNTPPFVATLLIKRLVTSNPRPEYVRRVANAFKDNGAGVRGDLKATLLAVLTDSDAINERGLGDTVMDSRSHFGKAKEPIVALTQIGRGLNIDSKHDAWNDYFGTYSILGQAPLEAPSVFNFYTPDFAPQGEIADKELTAPEFKIINAQTLHDTQDLIHRLINGASKEHWIWDKTEFEEAAKHHEDLIGLIEARFFCQSMSNGLKNRLSALLAANDKLKKHKKVRVALYTALTSPEFFTQEALS</sequence>
<keyword evidence="2" id="KW-1185">Reference proteome</keyword>
<name>A0A1T4V7P5_9GAMM</name>
<dbReference type="PANTHER" id="PTHR43737">
    <property type="entry name" value="BLL7424 PROTEIN"/>
    <property type="match status" value="1"/>
</dbReference>
<protein>
    <recommendedName>
        <fullName evidence="3">DUF1800 domain-containing protein</fullName>
    </recommendedName>
</protein>
<organism evidence="1 2">
    <name type="scientific">Enterovibrio nigricans DSM 22720</name>
    <dbReference type="NCBI Taxonomy" id="1121868"/>
    <lineage>
        <taxon>Bacteria</taxon>
        <taxon>Pseudomonadati</taxon>
        <taxon>Pseudomonadota</taxon>
        <taxon>Gammaproteobacteria</taxon>
        <taxon>Vibrionales</taxon>
        <taxon>Vibrionaceae</taxon>
        <taxon>Enterovibrio</taxon>
    </lineage>
</organism>
<dbReference type="PANTHER" id="PTHR43737:SF1">
    <property type="entry name" value="DUF1501 DOMAIN-CONTAINING PROTEIN"/>
    <property type="match status" value="1"/>
</dbReference>
<dbReference type="EMBL" id="FUXU01000053">
    <property type="protein sequence ID" value="SKA61008.1"/>
    <property type="molecule type" value="Genomic_DNA"/>
</dbReference>
<evidence type="ECO:0000313" key="2">
    <source>
        <dbReference type="Proteomes" id="UP000190162"/>
    </source>
</evidence>
<dbReference type="AlphaFoldDB" id="A0A1T4V7P5"/>
<dbReference type="InterPro" id="IPR014917">
    <property type="entry name" value="DUF1800"/>
</dbReference>
<dbReference type="Proteomes" id="UP000190162">
    <property type="component" value="Unassembled WGS sequence"/>
</dbReference>
<reference evidence="2" key="1">
    <citation type="submission" date="2017-02" db="EMBL/GenBank/DDBJ databases">
        <authorList>
            <person name="Varghese N."/>
            <person name="Submissions S."/>
        </authorList>
    </citation>
    <scope>NUCLEOTIDE SEQUENCE [LARGE SCALE GENOMIC DNA]</scope>
    <source>
        <strain evidence="2">DSM 22720</strain>
    </source>
</reference>
<gene>
    <name evidence="1" type="ORF">SAMN02745132_03409</name>
</gene>
<dbReference type="Pfam" id="PF08811">
    <property type="entry name" value="DUF1800"/>
    <property type="match status" value="1"/>
</dbReference>
<dbReference type="RefSeq" id="WP_078753616.1">
    <property type="nucleotide sequence ID" value="NZ_FUXU01000053.1"/>
</dbReference>
<dbReference type="OrthoDB" id="9772295at2"/>
<evidence type="ECO:0000313" key="1">
    <source>
        <dbReference type="EMBL" id="SKA61008.1"/>
    </source>
</evidence>
<proteinExistence type="predicted"/>
<evidence type="ECO:0008006" key="3">
    <source>
        <dbReference type="Google" id="ProtNLM"/>
    </source>
</evidence>